<dbReference type="GO" id="GO:0009234">
    <property type="term" value="P:menaquinone biosynthetic process"/>
    <property type="evidence" value="ECO:0007669"/>
    <property type="project" value="UniProtKB-UniRule"/>
</dbReference>
<accession>A0A521G3F6</accession>
<dbReference type="GO" id="GO:0019284">
    <property type="term" value="P:L-methionine salvage from S-adenosylmethionine"/>
    <property type="evidence" value="ECO:0007669"/>
    <property type="project" value="TreeGrafter"/>
</dbReference>
<dbReference type="InterPro" id="IPR000845">
    <property type="entry name" value="Nucleoside_phosphorylase_d"/>
</dbReference>
<dbReference type="Proteomes" id="UP000316238">
    <property type="component" value="Unassembled WGS sequence"/>
</dbReference>
<name>A0A521G3F6_9BACT</name>
<dbReference type="UniPathway" id="UPA00079"/>
<dbReference type="HAMAP" id="MF_00991">
    <property type="entry name" value="MqnB"/>
    <property type="match status" value="1"/>
</dbReference>
<dbReference type="CDD" id="cd17766">
    <property type="entry name" value="futalosine_nucleosidase_MqnB"/>
    <property type="match status" value="1"/>
</dbReference>
<evidence type="ECO:0000313" key="5">
    <source>
        <dbReference type="Proteomes" id="UP000316238"/>
    </source>
</evidence>
<dbReference type="GO" id="GO:0008930">
    <property type="term" value="F:methylthioadenosine nucleosidase activity"/>
    <property type="evidence" value="ECO:0007669"/>
    <property type="project" value="TreeGrafter"/>
</dbReference>
<dbReference type="PANTHER" id="PTHR46832:SF2">
    <property type="entry name" value="FUTALOSINE HYDROLASE"/>
    <property type="match status" value="1"/>
</dbReference>
<evidence type="ECO:0000259" key="3">
    <source>
        <dbReference type="Pfam" id="PF01048"/>
    </source>
</evidence>
<dbReference type="EMBL" id="NQJD01000006">
    <property type="protein sequence ID" value="TAA75530.1"/>
    <property type="molecule type" value="Genomic_DNA"/>
</dbReference>
<dbReference type="Pfam" id="PF01048">
    <property type="entry name" value="PNP_UDP_1"/>
    <property type="match status" value="1"/>
</dbReference>
<dbReference type="SUPFAM" id="SSF53167">
    <property type="entry name" value="Purine and uridine phosphorylases"/>
    <property type="match status" value="1"/>
</dbReference>
<evidence type="ECO:0000256" key="1">
    <source>
        <dbReference type="HAMAP-Rule" id="MF_00991"/>
    </source>
</evidence>
<keyword evidence="5" id="KW-1185">Reference proteome</keyword>
<reference evidence="4" key="1">
    <citation type="submission" date="2017-07" db="EMBL/GenBank/DDBJ databases">
        <title>The cable genome - Insights into the physiology and evolution of filamentous bacteria capable of sulfide oxidation via long distance electron transfer.</title>
        <authorList>
            <person name="Thorup C."/>
            <person name="Bjerg J.T."/>
            <person name="Schreiber L."/>
            <person name="Nielsen L.P."/>
            <person name="Kjeldsen K.U."/>
            <person name="Boesen T."/>
            <person name="Boggild A."/>
            <person name="Meysman F."/>
            <person name="Geelhoed J."/>
            <person name="Schramm A."/>
        </authorList>
    </citation>
    <scope>NUCLEOTIDE SEQUENCE [LARGE SCALE GENOMIC DNA]</scope>
    <source>
        <strain evidence="4">GS</strain>
    </source>
</reference>
<dbReference type="NCBIfam" id="TIGR03664">
    <property type="entry name" value="fut_nucase"/>
    <property type="match status" value="1"/>
</dbReference>
<dbReference type="GO" id="GO:0009116">
    <property type="term" value="P:nucleoside metabolic process"/>
    <property type="evidence" value="ECO:0007669"/>
    <property type="project" value="InterPro"/>
</dbReference>
<dbReference type="EC" id="3.2.2.26" evidence="1 2"/>
<keyword evidence="4" id="KW-0326">Glycosidase</keyword>
<dbReference type="GO" id="GO:0008782">
    <property type="term" value="F:adenosylhomocysteine nucleosidase activity"/>
    <property type="evidence" value="ECO:0007669"/>
    <property type="project" value="TreeGrafter"/>
</dbReference>
<comment type="catalytic activity">
    <reaction evidence="1">
        <text>futalosine + H2O = dehypoxanthine futalosine + hypoxanthine</text>
        <dbReference type="Rhea" id="RHEA:25904"/>
        <dbReference type="ChEBI" id="CHEBI:15377"/>
        <dbReference type="ChEBI" id="CHEBI:17368"/>
        <dbReference type="ChEBI" id="CHEBI:58863"/>
        <dbReference type="ChEBI" id="CHEBI:58864"/>
        <dbReference type="EC" id="3.2.2.26"/>
    </reaction>
</comment>
<comment type="function">
    <text evidence="1">Catalyzes the hydrolysis of futalosine (FL) to dehypoxanthine futalosine (DHFL) and hypoxanthine, a step in the biosynthesis of menaquinone (MK, vitamin K2).</text>
</comment>
<comment type="pathway">
    <text evidence="1">Quinol/quinone metabolism; menaquinone biosynthesis.</text>
</comment>
<proteinExistence type="inferred from homology"/>
<dbReference type="Gene3D" id="3.40.50.1580">
    <property type="entry name" value="Nucleoside phosphorylase domain"/>
    <property type="match status" value="1"/>
</dbReference>
<sequence>MTILIAAATDLEMQAFGADRDAVAYVLRLITGIGPMETALSLTSMLHQYSGQISAVVNFGIAGAYPDSPAQLLDICIAKQEILGDLGICLPERIERFAERGLAVRDSFILDDRLRKAAAQALRHIGITFLQGNFVTVSSSSGTTERAQQIGRQYQGLCENMEGAAVAMVCEAFHLPCVELRCISNRAGERDRKNWRLREACLRTGQTAAAVTEFLLTD</sequence>
<protein>
    <recommendedName>
        <fullName evidence="1 2">Futalosine hydrolase</fullName>
        <shortName evidence="1">FL hydrolase</shortName>
        <ecNumber evidence="1 2">3.2.2.26</ecNumber>
    </recommendedName>
    <alternativeName>
        <fullName evidence="1">Futalosine nucleosidase</fullName>
    </alternativeName>
    <alternativeName>
        <fullName evidence="1">Menaquinone biosynthetic enzyme MqnB</fullName>
    </alternativeName>
</protein>
<evidence type="ECO:0000313" key="4">
    <source>
        <dbReference type="EMBL" id="TAA75530.1"/>
    </source>
</evidence>
<evidence type="ECO:0000256" key="2">
    <source>
        <dbReference type="NCBIfam" id="TIGR03664"/>
    </source>
</evidence>
<organism evidence="4 5">
    <name type="scientific">Candidatus Electronema aureum</name>
    <dbReference type="NCBI Taxonomy" id="2005002"/>
    <lineage>
        <taxon>Bacteria</taxon>
        <taxon>Pseudomonadati</taxon>
        <taxon>Thermodesulfobacteriota</taxon>
        <taxon>Desulfobulbia</taxon>
        <taxon>Desulfobulbales</taxon>
        <taxon>Desulfobulbaceae</taxon>
        <taxon>Candidatus Electronema</taxon>
    </lineage>
</organism>
<keyword evidence="1" id="KW-0474">Menaquinone biosynthesis</keyword>
<feature type="domain" description="Nucleoside phosphorylase" evidence="3">
    <location>
        <begin position="31"/>
        <end position="199"/>
    </location>
</feature>
<dbReference type="AlphaFoldDB" id="A0A521G3F6"/>
<gene>
    <name evidence="1" type="primary">mqnB</name>
    <name evidence="4" type="ORF">CDV28_10685</name>
</gene>
<dbReference type="GO" id="GO:0005829">
    <property type="term" value="C:cytosol"/>
    <property type="evidence" value="ECO:0007669"/>
    <property type="project" value="TreeGrafter"/>
</dbReference>
<dbReference type="InterPro" id="IPR035994">
    <property type="entry name" value="Nucleoside_phosphorylase_sf"/>
</dbReference>
<keyword evidence="1 4" id="KW-0378">Hydrolase</keyword>
<comment type="similarity">
    <text evidence="1">Belongs to the PNP/UDP phosphorylase family. Futalosine hydrolase subfamily.</text>
</comment>
<dbReference type="InterPro" id="IPR019963">
    <property type="entry name" value="FL_hydrolase_MqnB"/>
</dbReference>
<comment type="caution">
    <text evidence="4">The sequence shown here is derived from an EMBL/GenBank/DDBJ whole genome shotgun (WGS) entry which is preliminary data.</text>
</comment>
<dbReference type="PANTHER" id="PTHR46832">
    <property type="entry name" value="5'-METHYLTHIOADENOSINE/S-ADENOSYLHOMOCYSTEINE NUCLEOSIDASE"/>
    <property type="match status" value="1"/>
</dbReference>